<dbReference type="Proteomes" id="UP000288805">
    <property type="component" value="Unassembled WGS sequence"/>
</dbReference>
<dbReference type="EMBL" id="QGNW01002438">
    <property type="protein sequence ID" value="RVW19751.1"/>
    <property type="molecule type" value="Genomic_DNA"/>
</dbReference>
<sequence>MGFGGLLTFACRKLRYELCGWLISQYDFTYHRLNMGIDNPVSITEEHVSKVMGIPSSGADMVILKKTGSSNRTYTLRVLEQNLENLPICDAFLKTFLNFSCATLLEPNSKLEGIHDLWDTIWDGDVGVQRNLAKFVLQYLEDGIREYRQKQPTYIRDYLIQLFYMAYFHMPLVKVEVTIPLAAAWSDDVLKRRLATEISTFGGYGHVHSTTLNINQCSGHRPDSLQLTKCNHKKSLALTPHSPIGMEASPVATHSQVVAPQSKVEASLPPQVIVEEAREYDGPSGSGNQALKPSFMRKFKRIGMRTVKHPRTCKSPFVT</sequence>
<accession>A0A438C930</accession>
<organism evidence="1 2">
    <name type="scientific">Vitis vinifera</name>
    <name type="common">Grape</name>
    <dbReference type="NCBI Taxonomy" id="29760"/>
    <lineage>
        <taxon>Eukaryota</taxon>
        <taxon>Viridiplantae</taxon>
        <taxon>Streptophyta</taxon>
        <taxon>Embryophyta</taxon>
        <taxon>Tracheophyta</taxon>
        <taxon>Spermatophyta</taxon>
        <taxon>Magnoliopsida</taxon>
        <taxon>eudicotyledons</taxon>
        <taxon>Gunneridae</taxon>
        <taxon>Pentapetalae</taxon>
        <taxon>rosids</taxon>
        <taxon>Vitales</taxon>
        <taxon>Vitaceae</taxon>
        <taxon>Viteae</taxon>
        <taxon>Vitis</taxon>
    </lineage>
</organism>
<proteinExistence type="predicted"/>
<name>A0A438C930_VITVI</name>
<evidence type="ECO:0000313" key="2">
    <source>
        <dbReference type="Proteomes" id="UP000288805"/>
    </source>
</evidence>
<dbReference type="AlphaFoldDB" id="A0A438C930"/>
<reference evidence="1 2" key="1">
    <citation type="journal article" date="2018" name="PLoS Genet.">
        <title>Population sequencing reveals clonal diversity and ancestral inbreeding in the grapevine cultivar Chardonnay.</title>
        <authorList>
            <person name="Roach M.J."/>
            <person name="Johnson D.L."/>
            <person name="Bohlmann J."/>
            <person name="van Vuuren H.J."/>
            <person name="Jones S.J."/>
            <person name="Pretorius I.S."/>
            <person name="Schmidt S.A."/>
            <person name="Borneman A.R."/>
        </authorList>
    </citation>
    <scope>NUCLEOTIDE SEQUENCE [LARGE SCALE GENOMIC DNA]</scope>
    <source>
        <strain evidence="2">cv. Chardonnay</strain>
        <tissue evidence="1">Leaf</tissue>
    </source>
</reference>
<evidence type="ECO:0000313" key="1">
    <source>
        <dbReference type="EMBL" id="RVW19751.1"/>
    </source>
</evidence>
<gene>
    <name evidence="1" type="ORF">CK203_113350</name>
</gene>
<evidence type="ECO:0008006" key="3">
    <source>
        <dbReference type="Google" id="ProtNLM"/>
    </source>
</evidence>
<protein>
    <recommendedName>
        <fullName evidence="3">Aminotransferase-like plant mobile domain-containing protein</fullName>
    </recommendedName>
</protein>
<dbReference type="PANTHER" id="PTHR34835">
    <property type="entry name" value="OS07G0283600 PROTEIN-RELATED"/>
    <property type="match status" value="1"/>
</dbReference>
<comment type="caution">
    <text evidence="1">The sequence shown here is derived from an EMBL/GenBank/DDBJ whole genome shotgun (WGS) entry which is preliminary data.</text>
</comment>